<dbReference type="Bgee" id="ENSMNEG00000011932">
    <property type="expression patterns" value="Expressed in multicellular organism"/>
</dbReference>
<keyword evidence="2" id="KW-1185">Reference proteome</keyword>
<accession>A0A2K6ATS2</accession>
<evidence type="ECO:0000313" key="2">
    <source>
        <dbReference type="Proteomes" id="UP000233120"/>
    </source>
</evidence>
<reference evidence="1" key="2">
    <citation type="submission" date="2025-09" db="UniProtKB">
        <authorList>
            <consortium name="Ensembl"/>
        </authorList>
    </citation>
    <scope>IDENTIFICATION</scope>
</reference>
<evidence type="ECO:0000313" key="1">
    <source>
        <dbReference type="Ensembl" id="ENSMNEP00000002556.1"/>
    </source>
</evidence>
<dbReference type="Proteomes" id="UP000233120">
    <property type="component" value="Unassembled WGS sequence"/>
</dbReference>
<dbReference type="Ensembl" id="ENSMNET00000012961.1">
    <property type="protein sequence ID" value="ENSMNEP00000002556.1"/>
    <property type="gene ID" value="ENSMNEG00000011932.1"/>
</dbReference>
<dbReference type="OMA" id="CVEAVWV"/>
<sequence>MKKQTKKSPLPRVEEQFWFQTPMLRNLTSRKPSGGRGRRCTGHSRRGCVEAVWVGSCIGPPGGRTEQS</sequence>
<dbReference type="AlphaFoldDB" id="A0A2K6ATS2"/>
<proteinExistence type="predicted"/>
<protein>
    <submittedName>
        <fullName evidence="1">Uncharacterized protein</fullName>
    </submittedName>
</protein>
<name>A0A2K6ATS2_MACNE</name>
<reference evidence="1" key="1">
    <citation type="submission" date="2025-08" db="UniProtKB">
        <authorList>
            <consortium name="Ensembl"/>
        </authorList>
    </citation>
    <scope>IDENTIFICATION</scope>
</reference>
<organism evidence="1 2">
    <name type="scientific">Macaca nemestrina</name>
    <name type="common">Pig-tailed macaque</name>
    <dbReference type="NCBI Taxonomy" id="9545"/>
    <lineage>
        <taxon>Eukaryota</taxon>
        <taxon>Metazoa</taxon>
        <taxon>Chordata</taxon>
        <taxon>Craniata</taxon>
        <taxon>Vertebrata</taxon>
        <taxon>Euteleostomi</taxon>
        <taxon>Mammalia</taxon>
        <taxon>Eutheria</taxon>
        <taxon>Euarchontoglires</taxon>
        <taxon>Primates</taxon>
        <taxon>Haplorrhini</taxon>
        <taxon>Catarrhini</taxon>
        <taxon>Cercopithecidae</taxon>
        <taxon>Cercopithecinae</taxon>
        <taxon>Macaca</taxon>
    </lineage>
</organism>